<dbReference type="Proteomes" id="UP000191160">
    <property type="component" value="Unassembled WGS sequence"/>
</dbReference>
<dbReference type="AlphaFoldDB" id="A0A1T1GT45"/>
<feature type="transmembrane region" description="Helical" evidence="6">
    <location>
        <begin position="91"/>
        <end position="113"/>
    </location>
</feature>
<comment type="caution">
    <text evidence="8">The sequence shown here is derived from an EMBL/GenBank/DDBJ whole genome shotgun (WGS) entry which is preliminary data.</text>
</comment>
<feature type="transmembrane region" description="Helical" evidence="6">
    <location>
        <begin position="160"/>
        <end position="186"/>
    </location>
</feature>
<protein>
    <submittedName>
        <fullName evidence="8">GABA permease</fullName>
    </submittedName>
</protein>
<evidence type="ECO:0000256" key="5">
    <source>
        <dbReference type="ARBA" id="ARBA00023136"/>
    </source>
</evidence>
<evidence type="ECO:0000256" key="2">
    <source>
        <dbReference type="ARBA" id="ARBA00022448"/>
    </source>
</evidence>
<proteinExistence type="predicted"/>
<feature type="transmembrane region" description="Helical" evidence="6">
    <location>
        <begin position="24"/>
        <end position="45"/>
    </location>
</feature>
<dbReference type="PROSITE" id="PS00218">
    <property type="entry name" value="AMINO_ACID_PERMEASE_1"/>
    <property type="match status" value="1"/>
</dbReference>
<feature type="transmembrane region" description="Helical" evidence="6">
    <location>
        <begin position="206"/>
        <end position="226"/>
    </location>
</feature>
<dbReference type="FunFam" id="1.20.1740.10:FF:000001">
    <property type="entry name" value="Amino acid permease"/>
    <property type="match status" value="1"/>
</dbReference>
<evidence type="ECO:0000256" key="1">
    <source>
        <dbReference type="ARBA" id="ARBA00004141"/>
    </source>
</evidence>
<feature type="transmembrane region" description="Helical" evidence="6">
    <location>
        <begin position="435"/>
        <end position="454"/>
    </location>
</feature>
<evidence type="ECO:0000313" key="9">
    <source>
        <dbReference type="Proteomes" id="UP000191160"/>
    </source>
</evidence>
<evidence type="ECO:0000313" key="8">
    <source>
        <dbReference type="EMBL" id="OOV80758.1"/>
    </source>
</evidence>
<dbReference type="PIRSF" id="PIRSF006060">
    <property type="entry name" value="AA_transporter"/>
    <property type="match status" value="1"/>
</dbReference>
<gene>
    <name evidence="8" type="ORF">B1202_12135</name>
</gene>
<evidence type="ECO:0000259" key="7">
    <source>
        <dbReference type="Pfam" id="PF00324"/>
    </source>
</evidence>
<feature type="transmembrane region" description="Helical" evidence="6">
    <location>
        <begin position="334"/>
        <end position="359"/>
    </location>
</feature>
<feature type="domain" description="Amino acid permease/ SLC12A" evidence="7">
    <location>
        <begin position="23"/>
        <end position="447"/>
    </location>
</feature>
<keyword evidence="5 6" id="KW-0472">Membrane</keyword>
<keyword evidence="9" id="KW-1185">Reference proteome</keyword>
<dbReference type="Gene3D" id="1.20.1740.10">
    <property type="entry name" value="Amino acid/polyamine transporter I"/>
    <property type="match status" value="1"/>
</dbReference>
<dbReference type="PANTHER" id="PTHR43495">
    <property type="entry name" value="GABA PERMEASE"/>
    <property type="match status" value="1"/>
</dbReference>
<reference evidence="8 9" key="1">
    <citation type="submission" date="2017-02" db="EMBL/GenBank/DDBJ databases">
        <title>Acinetobacter sp. ANC 4945, whole genome shotgun sequencing project.</title>
        <authorList>
            <person name="Radolfova-Krizova L."/>
            <person name="Al Atrouni A."/>
            <person name="Nemec A."/>
        </authorList>
    </citation>
    <scope>NUCLEOTIDE SEQUENCE [LARGE SCALE GENOMIC DNA]</scope>
    <source>
        <strain evidence="8 9">ANC 4945</strain>
    </source>
</reference>
<dbReference type="EMBL" id="MVKX01000008">
    <property type="protein sequence ID" value="OOV80758.1"/>
    <property type="molecule type" value="Genomic_DNA"/>
</dbReference>
<dbReference type="GO" id="GO:0055085">
    <property type="term" value="P:transmembrane transport"/>
    <property type="evidence" value="ECO:0007669"/>
    <property type="project" value="InterPro"/>
</dbReference>
<feature type="transmembrane region" description="Helical" evidence="6">
    <location>
        <begin position="293"/>
        <end position="313"/>
    </location>
</feature>
<keyword evidence="2" id="KW-0813">Transport</keyword>
<dbReference type="PANTHER" id="PTHR43495:SF5">
    <property type="entry name" value="GAMMA-AMINOBUTYRIC ACID PERMEASE"/>
    <property type="match status" value="1"/>
</dbReference>
<dbReference type="GO" id="GO:0016020">
    <property type="term" value="C:membrane"/>
    <property type="evidence" value="ECO:0007669"/>
    <property type="project" value="UniProtKB-SubCell"/>
</dbReference>
<dbReference type="RefSeq" id="WP_078190870.1">
    <property type="nucleotide sequence ID" value="NZ_JAMCOZ010000013.1"/>
</dbReference>
<feature type="transmembrane region" description="Helical" evidence="6">
    <location>
        <begin position="51"/>
        <end position="70"/>
    </location>
</feature>
<dbReference type="GO" id="GO:0006865">
    <property type="term" value="P:amino acid transport"/>
    <property type="evidence" value="ECO:0007669"/>
    <property type="project" value="InterPro"/>
</dbReference>
<organism evidence="8 9">
    <name type="scientific">Acinetobacter amyesii</name>
    <dbReference type="NCBI Taxonomy" id="2942470"/>
    <lineage>
        <taxon>Bacteria</taxon>
        <taxon>Pseudomonadati</taxon>
        <taxon>Pseudomonadota</taxon>
        <taxon>Gammaproteobacteria</taxon>
        <taxon>Moraxellales</taxon>
        <taxon>Moraxellaceae</taxon>
        <taxon>Acinetobacter</taxon>
    </lineage>
</organism>
<evidence type="ECO:0000256" key="4">
    <source>
        <dbReference type="ARBA" id="ARBA00022989"/>
    </source>
</evidence>
<dbReference type="InterPro" id="IPR004840">
    <property type="entry name" value="Amino_acid_permease_CS"/>
</dbReference>
<feature type="transmembrane region" description="Helical" evidence="6">
    <location>
        <begin position="407"/>
        <end position="429"/>
    </location>
</feature>
<comment type="subcellular location">
    <subcellularLocation>
        <location evidence="1">Membrane</location>
        <topology evidence="1">Multi-pass membrane protein</topology>
    </subcellularLocation>
</comment>
<evidence type="ECO:0000256" key="6">
    <source>
        <dbReference type="SAM" id="Phobius"/>
    </source>
</evidence>
<dbReference type="InterPro" id="IPR004841">
    <property type="entry name" value="AA-permease/SLC12A_dom"/>
</dbReference>
<name>A0A1T1GT45_9GAMM</name>
<evidence type="ECO:0000256" key="3">
    <source>
        <dbReference type="ARBA" id="ARBA00022692"/>
    </source>
</evidence>
<accession>A0A1T1GT45</accession>
<feature type="transmembrane region" description="Helical" evidence="6">
    <location>
        <begin position="247"/>
        <end position="266"/>
    </location>
</feature>
<keyword evidence="3 6" id="KW-0812">Transmembrane</keyword>
<feature type="transmembrane region" description="Helical" evidence="6">
    <location>
        <begin position="125"/>
        <end position="148"/>
    </location>
</feature>
<keyword evidence="4 6" id="KW-1133">Transmembrane helix</keyword>
<sequence length="467" mass="50670">MHDDSLATHNSTAKLGAGLSNRHITMISIGGVIGAGLFVGSSAAIAKAGPAAVLAYIITSILVFLVMRMLGEMAVAQPDTGSFSTYARKAIGPWAGFTIGWLYWWFWVLVIPIEAIAGAEILHAWFPSISSAVFATFFIVLLSLANFFSTRSFGEFEFWFSLIKVLAIVIFIAIGLTAIFGFWPLAPDVSGVENLFKNDGFMPNGLGGVLSAILISAFSFFGVEILSIAAAESKDPEQKIKRATNLVLYRVILFFVVSIFITVALVDWRSPQLQQLGTFQYVLVSLNVPQSKLIIDSVVFIAVASCMNAALYSSSRMLFSLGTRKEAPQWVTSINASGVPAIAVFASSVVGLICCAVNYLFPGQVFGFLLSTTGSIALLVYLVIAFSQLKLRTQIEKNGTEVAFKMWLFPWLTWAVILVILSVLIYMFLSPAYSYETSLSLGVTTLVVLCGLVVTRKAKLKNDSELN</sequence>
<dbReference type="Pfam" id="PF00324">
    <property type="entry name" value="AA_permease"/>
    <property type="match status" value="1"/>
</dbReference>
<feature type="transmembrane region" description="Helical" evidence="6">
    <location>
        <begin position="365"/>
        <end position="386"/>
    </location>
</feature>